<feature type="compositionally biased region" description="Polar residues" evidence="8">
    <location>
        <begin position="1"/>
        <end position="12"/>
    </location>
</feature>
<evidence type="ECO:0000256" key="9">
    <source>
        <dbReference type="SAM" id="Phobius"/>
    </source>
</evidence>
<gene>
    <name evidence="11" type="ORF">E4582_10105</name>
</gene>
<keyword evidence="5" id="KW-0564">Palmitate</keyword>
<feature type="transmembrane region" description="Helical" evidence="9">
    <location>
        <begin position="249"/>
        <end position="268"/>
    </location>
</feature>
<name>A0A4Z1RLW3_9GAMM</name>
<accession>A0A4Z1RLW3</accession>
<organism evidence="11 12">
    <name type="scientific">Luteimonas yindakuii</name>
    <dbReference type="NCBI Taxonomy" id="2565782"/>
    <lineage>
        <taxon>Bacteria</taxon>
        <taxon>Pseudomonadati</taxon>
        <taxon>Pseudomonadota</taxon>
        <taxon>Gammaproteobacteria</taxon>
        <taxon>Lysobacterales</taxon>
        <taxon>Lysobacteraceae</taxon>
        <taxon>Luteimonas</taxon>
    </lineage>
</organism>
<evidence type="ECO:0000256" key="3">
    <source>
        <dbReference type="ARBA" id="ARBA00022729"/>
    </source>
</evidence>
<dbReference type="Proteomes" id="UP000298681">
    <property type="component" value="Unassembled WGS sequence"/>
</dbReference>
<dbReference type="PRINTS" id="PR01338">
    <property type="entry name" value="TYPE3OMKPROT"/>
</dbReference>
<dbReference type="OrthoDB" id="115186at2"/>
<dbReference type="Pfam" id="PF01514">
    <property type="entry name" value="YscJ_FliF"/>
    <property type="match status" value="1"/>
</dbReference>
<evidence type="ECO:0000256" key="2">
    <source>
        <dbReference type="ARBA" id="ARBA00009509"/>
    </source>
</evidence>
<keyword evidence="7" id="KW-0449">Lipoprotein</keyword>
<keyword evidence="9" id="KW-0812">Transmembrane</keyword>
<dbReference type="AlphaFoldDB" id="A0A4Z1RLW3"/>
<keyword evidence="9" id="KW-1133">Transmembrane helix</keyword>
<keyword evidence="12" id="KW-1185">Reference proteome</keyword>
<sequence length="288" mass="31123">MSSCSSRSSLPTWPTAPRMACSNCSASSPDRREAVMKRWKPLLVLLMCVLLAACARTTLYADLDERQANEVLAALLSTGIGAEKRTSASKTGWEIRVDQADFPQAMQVLHARGLPGQRYQALGDIFRKDGFSTSAQTERSMLQHGLQQELSRTLSRYPGVAEAHVHINLPERDPLGGTATDASASVVIFGQPGANVRDYETEMKMVIKDGVPGMSDINKVTVKFQTFAGPLGNPAPGQNPIAMSSLNPVAIAIAVFVVALLGGLFAFGSRLRQRMARKSEPPPRVWNG</sequence>
<dbReference type="InterPro" id="IPR043427">
    <property type="entry name" value="YscJ/FliF"/>
</dbReference>
<evidence type="ECO:0000256" key="4">
    <source>
        <dbReference type="ARBA" id="ARBA00023136"/>
    </source>
</evidence>
<keyword evidence="3" id="KW-0732">Signal</keyword>
<evidence type="ECO:0000259" key="10">
    <source>
        <dbReference type="Pfam" id="PF01514"/>
    </source>
</evidence>
<evidence type="ECO:0000256" key="7">
    <source>
        <dbReference type="ARBA" id="ARBA00023288"/>
    </source>
</evidence>
<keyword evidence="4 9" id="KW-0472">Membrane</keyword>
<comment type="caution">
    <text evidence="11">The sequence shown here is derived from an EMBL/GenBank/DDBJ whole genome shotgun (WGS) entry which is preliminary data.</text>
</comment>
<feature type="domain" description="Flagellar M-ring N-terminal" evidence="10">
    <location>
        <begin position="56"/>
        <end position="222"/>
    </location>
</feature>
<evidence type="ECO:0000313" key="12">
    <source>
        <dbReference type="Proteomes" id="UP000298681"/>
    </source>
</evidence>
<dbReference type="PANTHER" id="PTHR30046:SF2">
    <property type="entry name" value="YOP PROTEINS TRANSLOCATION LIPOPROTEIN J"/>
    <property type="match status" value="1"/>
</dbReference>
<evidence type="ECO:0000256" key="5">
    <source>
        <dbReference type="ARBA" id="ARBA00023139"/>
    </source>
</evidence>
<feature type="region of interest" description="Disordered" evidence="8">
    <location>
        <begin position="1"/>
        <end position="27"/>
    </location>
</feature>
<keyword evidence="6" id="KW-0998">Cell outer membrane</keyword>
<dbReference type="GO" id="GO:0009306">
    <property type="term" value="P:protein secretion"/>
    <property type="evidence" value="ECO:0007669"/>
    <property type="project" value="InterPro"/>
</dbReference>
<proteinExistence type="inferred from homology"/>
<protein>
    <recommendedName>
        <fullName evidence="10">Flagellar M-ring N-terminal domain-containing protein</fullName>
    </recommendedName>
</protein>
<comment type="subcellular location">
    <subcellularLocation>
        <location evidence="1">Cell outer membrane</location>
        <topology evidence="1">Lipid-anchor</topology>
    </subcellularLocation>
</comment>
<evidence type="ECO:0000256" key="1">
    <source>
        <dbReference type="ARBA" id="ARBA00004459"/>
    </source>
</evidence>
<evidence type="ECO:0000256" key="6">
    <source>
        <dbReference type="ARBA" id="ARBA00023237"/>
    </source>
</evidence>
<dbReference type="Gene3D" id="3.30.70.1530">
    <property type="entry name" value="Hypothetical protein rpa1041"/>
    <property type="match status" value="1"/>
</dbReference>
<evidence type="ECO:0000256" key="8">
    <source>
        <dbReference type="SAM" id="MobiDB-lite"/>
    </source>
</evidence>
<dbReference type="PANTHER" id="PTHR30046">
    <property type="entry name" value="FLAGELLAR M-RING PROTEIN"/>
    <property type="match status" value="1"/>
</dbReference>
<dbReference type="EMBL" id="SPUH01000001">
    <property type="protein sequence ID" value="TKS55079.1"/>
    <property type="molecule type" value="Genomic_DNA"/>
</dbReference>
<dbReference type="InterPro" id="IPR006182">
    <property type="entry name" value="FliF_N_dom"/>
</dbReference>
<reference evidence="11 12" key="1">
    <citation type="submission" date="2019-01" db="EMBL/GenBank/DDBJ databases">
        <authorList>
            <person name="Zhang S."/>
        </authorList>
    </citation>
    <scope>NUCLEOTIDE SEQUENCE [LARGE SCALE GENOMIC DNA]</scope>
    <source>
        <strain evidence="11 12">1626</strain>
    </source>
</reference>
<dbReference type="Gene3D" id="3.30.300.30">
    <property type="match status" value="1"/>
</dbReference>
<comment type="similarity">
    <text evidence="2">Belongs to the YscJ lipoprotein family.</text>
</comment>
<dbReference type="GO" id="GO:0009279">
    <property type="term" value="C:cell outer membrane"/>
    <property type="evidence" value="ECO:0007669"/>
    <property type="project" value="UniProtKB-SubCell"/>
</dbReference>
<dbReference type="InterPro" id="IPR045851">
    <property type="entry name" value="AMP-bd_C_sf"/>
</dbReference>
<dbReference type="InterPro" id="IPR003282">
    <property type="entry name" value="T3SS_SctJ"/>
</dbReference>
<evidence type="ECO:0000313" key="11">
    <source>
        <dbReference type="EMBL" id="TKS55079.1"/>
    </source>
</evidence>